<organism evidence="2 3">
    <name type="scientific">Folsomia candida</name>
    <name type="common">Springtail</name>
    <dbReference type="NCBI Taxonomy" id="158441"/>
    <lineage>
        <taxon>Eukaryota</taxon>
        <taxon>Metazoa</taxon>
        <taxon>Ecdysozoa</taxon>
        <taxon>Arthropoda</taxon>
        <taxon>Hexapoda</taxon>
        <taxon>Collembola</taxon>
        <taxon>Entomobryomorpha</taxon>
        <taxon>Isotomoidea</taxon>
        <taxon>Isotomidae</taxon>
        <taxon>Proisotominae</taxon>
        <taxon>Folsomia</taxon>
    </lineage>
</organism>
<evidence type="ECO:0000313" key="2">
    <source>
        <dbReference type="EMBL" id="OXA57413.1"/>
    </source>
</evidence>
<keyword evidence="3" id="KW-1185">Reference proteome</keyword>
<name>A0A226EI90_FOLCA</name>
<proteinExistence type="predicted"/>
<comment type="caution">
    <text evidence="2">The sequence shown here is derived from an EMBL/GenBank/DDBJ whole genome shotgun (WGS) entry which is preliminary data.</text>
</comment>
<dbReference type="Proteomes" id="UP000198287">
    <property type="component" value="Unassembled WGS sequence"/>
</dbReference>
<gene>
    <name evidence="2" type="ORF">Fcan01_07987</name>
</gene>
<dbReference type="AlphaFoldDB" id="A0A226EI90"/>
<sequence>MIFWILFSKYFVSAVPLGDELVPLPPLPTLAGPFPVTDRSQVQQLGGLIIPFPTLSGPFPAAGGSQSFKGSLIPLPTLSESSLVAGGSQDQLPNTDQQRTVLQPQEYNTFPDPYQQPNENEQKEWTSQDISLRKLGGTTNYDSIQSKLSSKDTNKFFENTLGRTGNYVTKEEAIEWIRRIDVFGQDTPLRAPEYLGTTYSTSLSTVTTESHYLACLQRTVFVGEEILISIVRGFTIIFAGLKNGVPRFTRKKASKKTNTLQTWVTTAEGDKFFYVTNAENVYWLDRLSVAPEERDGVLYFQHPLLEEDKYAPIGAWRRVFGWDLIFVGPSPIQTSRLMWRSAKSSTTRSLAAWKTIQITQDAEFLNRNNRDRQTLIPDEKYPNANPMQIRTWETEMFVTGGHNPLNYWKNYPVLDTFNAPEWMVKFFTPEAFARLSRGAIPNIHNKKDGGGHNYMYRRHPKTWTDESKAKQLI</sequence>
<evidence type="ECO:0000256" key="1">
    <source>
        <dbReference type="SAM" id="MobiDB-lite"/>
    </source>
</evidence>
<protein>
    <submittedName>
        <fullName evidence="2">Uncharacterized protein</fullName>
    </submittedName>
</protein>
<dbReference type="EMBL" id="LNIX01000003">
    <property type="protein sequence ID" value="OXA57413.1"/>
    <property type="molecule type" value="Genomic_DNA"/>
</dbReference>
<accession>A0A226EI90</accession>
<feature type="region of interest" description="Disordered" evidence="1">
    <location>
        <begin position="108"/>
        <end position="127"/>
    </location>
</feature>
<evidence type="ECO:0000313" key="3">
    <source>
        <dbReference type="Proteomes" id="UP000198287"/>
    </source>
</evidence>
<reference evidence="2 3" key="1">
    <citation type="submission" date="2015-12" db="EMBL/GenBank/DDBJ databases">
        <title>The genome of Folsomia candida.</title>
        <authorList>
            <person name="Faddeeva A."/>
            <person name="Derks M.F."/>
            <person name="Anvar Y."/>
            <person name="Smit S."/>
            <person name="Van Straalen N."/>
            <person name="Roelofs D."/>
        </authorList>
    </citation>
    <scope>NUCLEOTIDE SEQUENCE [LARGE SCALE GENOMIC DNA]</scope>
    <source>
        <strain evidence="2 3">VU population</strain>
        <tissue evidence="2">Whole body</tissue>
    </source>
</reference>